<dbReference type="Proteomes" id="UP001157125">
    <property type="component" value="Unassembled WGS sequence"/>
</dbReference>
<proteinExistence type="predicted"/>
<comment type="caution">
    <text evidence="1">The sequence shown here is derived from an EMBL/GenBank/DDBJ whole genome shotgun (WGS) entry which is preliminary data.</text>
</comment>
<gene>
    <name evidence="1" type="ORF">GCM10025876_06600</name>
</gene>
<dbReference type="EMBL" id="BSUN01000001">
    <property type="protein sequence ID" value="GMA34456.1"/>
    <property type="molecule type" value="Genomic_DNA"/>
</dbReference>
<sequence length="112" mass="12162">MGHIRLVHGYALGQGADTKIARTREYAIAHLKPSHPRAGADHRAREIMTECDRQAVRQDRLELPFAEALIEVIEAGGAHLNHDVAIAHRGLGYVGLTDSGAVTVKRPCTHLG</sequence>
<evidence type="ECO:0000313" key="1">
    <source>
        <dbReference type="EMBL" id="GMA34456.1"/>
    </source>
</evidence>
<evidence type="ECO:0000313" key="2">
    <source>
        <dbReference type="Proteomes" id="UP001157125"/>
    </source>
</evidence>
<name>A0ABQ6IB36_9MICO</name>
<accession>A0ABQ6IB36</accession>
<protein>
    <submittedName>
        <fullName evidence="1">Uncharacterized protein</fullName>
    </submittedName>
</protein>
<keyword evidence="2" id="KW-1185">Reference proteome</keyword>
<reference evidence="2" key="1">
    <citation type="journal article" date="2019" name="Int. J. Syst. Evol. Microbiol.">
        <title>The Global Catalogue of Microorganisms (GCM) 10K type strain sequencing project: providing services to taxonomists for standard genome sequencing and annotation.</title>
        <authorList>
            <consortium name="The Broad Institute Genomics Platform"/>
            <consortium name="The Broad Institute Genome Sequencing Center for Infectious Disease"/>
            <person name="Wu L."/>
            <person name="Ma J."/>
        </authorList>
    </citation>
    <scope>NUCLEOTIDE SEQUENCE [LARGE SCALE GENOMIC DNA]</scope>
    <source>
        <strain evidence="2">NBRC 112299</strain>
    </source>
</reference>
<organism evidence="1 2">
    <name type="scientific">Demequina litorisediminis</name>
    <dbReference type="NCBI Taxonomy" id="1849022"/>
    <lineage>
        <taxon>Bacteria</taxon>
        <taxon>Bacillati</taxon>
        <taxon>Actinomycetota</taxon>
        <taxon>Actinomycetes</taxon>
        <taxon>Micrococcales</taxon>
        <taxon>Demequinaceae</taxon>
        <taxon>Demequina</taxon>
    </lineage>
</organism>